<feature type="coiled-coil region" evidence="1">
    <location>
        <begin position="42"/>
        <end position="79"/>
    </location>
</feature>
<evidence type="ECO:0000313" key="4">
    <source>
        <dbReference type="EMBL" id="MDQ0373905.1"/>
    </source>
</evidence>
<evidence type="ECO:0008006" key="6">
    <source>
        <dbReference type="Google" id="ProtNLM"/>
    </source>
</evidence>
<feature type="region of interest" description="Disordered" evidence="2">
    <location>
        <begin position="128"/>
        <end position="151"/>
    </location>
</feature>
<proteinExistence type="predicted"/>
<dbReference type="RefSeq" id="WP_307492213.1">
    <property type="nucleotide sequence ID" value="NZ_JAUSVB010000002.1"/>
</dbReference>
<dbReference type="EMBL" id="JAUSVB010000002">
    <property type="protein sequence ID" value="MDQ0373905.1"/>
    <property type="molecule type" value="Genomic_DNA"/>
</dbReference>
<evidence type="ECO:0000256" key="1">
    <source>
        <dbReference type="SAM" id="Coils"/>
    </source>
</evidence>
<accession>A0ABU0EF52</accession>
<sequence length="266" mass="26690">MGGKSSTWIGGAVVVALLIVVGGWFVAISPTLDATATASADADAATARNEQLRLQLATLKKQFENLDSYKAELNVARVEIPTTGDLSGFARQIDALGVASGLTVVSVAPGTPIDVAPVVPLAPVEVAPAEGESTEGETAEGEATPDAAEGDAAVPPVAVGPAPIEGFVAVPVDVTVLGGVANATTFIAGLQAEGQRLFLVTGFRATGQREADASGGRPATKLGDVEITITGYIYVLKQPAPPVDPAEPTTPPALPVPAEAVDPLGA</sequence>
<feature type="transmembrane region" description="Helical" evidence="3">
    <location>
        <begin position="7"/>
        <end position="27"/>
    </location>
</feature>
<reference evidence="4 5" key="1">
    <citation type="submission" date="2023-07" db="EMBL/GenBank/DDBJ databases">
        <title>Sorghum-associated microbial communities from plants grown in Nebraska, USA.</title>
        <authorList>
            <person name="Schachtman D."/>
        </authorList>
    </citation>
    <scope>NUCLEOTIDE SEQUENCE [LARGE SCALE GENOMIC DNA]</scope>
    <source>
        <strain evidence="4 5">BE332</strain>
    </source>
</reference>
<keyword evidence="3" id="KW-0812">Transmembrane</keyword>
<name>A0ABU0EF52_9CELL</name>
<comment type="caution">
    <text evidence="4">The sequence shown here is derived from an EMBL/GenBank/DDBJ whole genome shotgun (WGS) entry which is preliminary data.</text>
</comment>
<gene>
    <name evidence="4" type="ORF">J2X26_002216</name>
</gene>
<keyword evidence="5" id="KW-1185">Reference proteome</keyword>
<organism evidence="4 5">
    <name type="scientific">Cellulomonas humilata</name>
    <dbReference type="NCBI Taxonomy" id="144055"/>
    <lineage>
        <taxon>Bacteria</taxon>
        <taxon>Bacillati</taxon>
        <taxon>Actinomycetota</taxon>
        <taxon>Actinomycetes</taxon>
        <taxon>Micrococcales</taxon>
        <taxon>Cellulomonadaceae</taxon>
        <taxon>Cellulomonas</taxon>
    </lineage>
</organism>
<keyword evidence="3" id="KW-0472">Membrane</keyword>
<evidence type="ECO:0000256" key="3">
    <source>
        <dbReference type="SAM" id="Phobius"/>
    </source>
</evidence>
<feature type="compositionally biased region" description="Low complexity" evidence="2">
    <location>
        <begin position="141"/>
        <end position="151"/>
    </location>
</feature>
<dbReference type="Proteomes" id="UP001239626">
    <property type="component" value="Unassembled WGS sequence"/>
</dbReference>
<feature type="compositionally biased region" description="Pro residues" evidence="2">
    <location>
        <begin position="242"/>
        <end position="255"/>
    </location>
</feature>
<evidence type="ECO:0000313" key="5">
    <source>
        <dbReference type="Proteomes" id="UP001239626"/>
    </source>
</evidence>
<protein>
    <recommendedName>
        <fullName evidence="6">Tfp pilus assembly protein PilO</fullName>
    </recommendedName>
</protein>
<evidence type="ECO:0000256" key="2">
    <source>
        <dbReference type="SAM" id="MobiDB-lite"/>
    </source>
</evidence>
<feature type="region of interest" description="Disordered" evidence="2">
    <location>
        <begin position="242"/>
        <end position="266"/>
    </location>
</feature>
<keyword evidence="1" id="KW-0175">Coiled coil</keyword>
<keyword evidence="3" id="KW-1133">Transmembrane helix</keyword>